<dbReference type="EMBL" id="CP088156">
    <property type="protein sequence ID" value="UFZ01849.1"/>
    <property type="molecule type" value="Genomic_DNA"/>
</dbReference>
<gene>
    <name evidence="2" type="ORF">LQG66_21295</name>
</gene>
<dbReference type="InterPro" id="IPR016181">
    <property type="entry name" value="Acyl_CoA_acyltransferase"/>
</dbReference>
<evidence type="ECO:0000256" key="1">
    <source>
        <dbReference type="SAM" id="MobiDB-lite"/>
    </source>
</evidence>
<reference evidence="2" key="1">
    <citation type="journal article" date="2024" name="Antonie Van Leeuwenhoek">
        <title>Bradyrhizobium ontarionense sp. nov., a novel bacterial symbiont isolated from Aeschynomene indica (Indian jointvetch), harbours photosynthesis, nitrogen fixation and nitrous oxide (N2O) reductase genes.</title>
        <authorList>
            <person name="Bromfield E.S.P."/>
            <person name="Cloutier S."/>
        </authorList>
    </citation>
    <scope>NUCLEOTIDE SEQUENCE</scope>
    <source>
        <strain evidence="2">A19</strain>
    </source>
</reference>
<dbReference type="RefSeq" id="WP_231317642.1">
    <property type="nucleotide sequence ID" value="NZ_CP088156.1"/>
</dbReference>
<keyword evidence="3" id="KW-1185">Reference proteome</keyword>
<sequence length="303" mass="33171">MQPLRKTDVANDTQPAPAAGGVRVREIRTADLAAVAALLTRGFSFRSEAYWLRGLDRHATRPRPTGFPTFGYCLDHGGVPVGVILLLFSELPADDGTTIVRANVSSWYVEPAFRAFSSMLVRAATRDKTVTYFNITPAPHTWPQVEAQGFSVYCKGQIYAALALSQPPANVRVGEFAERDAAGLSAFEADLLRQHAAWGCLSLVVHDGPTAYPFVFQKHRVKNVLPVYRLLYCRDVASLVRLAGNIGRFLLRRGGLLVRFDANAPVAGLAGWYSDKRGRKYAKGPHPPRLGDLAFTEAALFDG</sequence>
<feature type="region of interest" description="Disordered" evidence="1">
    <location>
        <begin position="1"/>
        <end position="20"/>
    </location>
</feature>
<keyword evidence="2" id="KW-0808">Transferase</keyword>
<protein>
    <submittedName>
        <fullName evidence="2">Acyl-CoA acyltransferase</fullName>
    </submittedName>
</protein>
<accession>A0ABY3R403</accession>
<dbReference type="Proteomes" id="UP001431010">
    <property type="component" value="Chromosome"/>
</dbReference>
<evidence type="ECO:0000313" key="3">
    <source>
        <dbReference type="Proteomes" id="UP001431010"/>
    </source>
</evidence>
<dbReference type="GO" id="GO:0016746">
    <property type="term" value="F:acyltransferase activity"/>
    <property type="evidence" value="ECO:0007669"/>
    <property type="project" value="UniProtKB-KW"/>
</dbReference>
<dbReference type="SUPFAM" id="SSF55729">
    <property type="entry name" value="Acyl-CoA N-acyltransferases (Nat)"/>
    <property type="match status" value="1"/>
</dbReference>
<proteinExistence type="predicted"/>
<dbReference type="Gene3D" id="3.40.630.30">
    <property type="match status" value="1"/>
</dbReference>
<evidence type="ECO:0000313" key="2">
    <source>
        <dbReference type="EMBL" id="UFZ01849.1"/>
    </source>
</evidence>
<name>A0ABY3R403_9BRAD</name>
<organism evidence="2 3">
    <name type="scientific">Bradyrhizobium ontarionense</name>
    <dbReference type="NCBI Taxonomy" id="2898149"/>
    <lineage>
        <taxon>Bacteria</taxon>
        <taxon>Pseudomonadati</taxon>
        <taxon>Pseudomonadota</taxon>
        <taxon>Alphaproteobacteria</taxon>
        <taxon>Hyphomicrobiales</taxon>
        <taxon>Nitrobacteraceae</taxon>
        <taxon>Bradyrhizobium</taxon>
    </lineage>
</organism>
<keyword evidence="2" id="KW-0012">Acyltransferase</keyword>